<proteinExistence type="predicted"/>
<dbReference type="EMBL" id="CP056030">
    <property type="protein sequence ID" value="QKZ06438.1"/>
    <property type="molecule type" value="Genomic_DNA"/>
</dbReference>
<dbReference type="Proteomes" id="UP000509568">
    <property type="component" value="Chromosome"/>
</dbReference>
<evidence type="ECO:0000256" key="1">
    <source>
        <dbReference type="SAM" id="MobiDB-lite"/>
    </source>
</evidence>
<feature type="signal peptide" evidence="2">
    <location>
        <begin position="1"/>
        <end position="23"/>
    </location>
</feature>
<gene>
    <name evidence="3" type="ORF">HWQ56_22725</name>
</gene>
<keyword evidence="2" id="KW-0732">Signal</keyword>
<feature type="chain" id="PRO_5028974553" evidence="2">
    <location>
        <begin position="24"/>
        <end position="199"/>
    </location>
</feature>
<protein>
    <submittedName>
        <fullName evidence="3">Uncharacterized protein</fullName>
    </submittedName>
</protein>
<accession>A0A7D5D9Y8</accession>
<evidence type="ECO:0000313" key="3">
    <source>
        <dbReference type="EMBL" id="QKZ06438.1"/>
    </source>
</evidence>
<evidence type="ECO:0000256" key="2">
    <source>
        <dbReference type="SAM" id="SignalP"/>
    </source>
</evidence>
<reference evidence="3 4" key="1">
    <citation type="submission" date="2020-06" db="EMBL/GenBank/DDBJ databases">
        <title>Pseudomonas eucalypticola sp. nov., an endophyte of Eucalyptus dunnii leaves with biocontrol ability of eucalyptus leaf blight.</title>
        <authorList>
            <person name="Liu Y."/>
            <person name="Song Z."/>
            <person name="Zeng H."/>
            <person name="Lu M."/>
            <person name="Wang X."/>
            <person name="Lian X."/>
            <person name="Zhang Q."/>
        </authorList>
    </citation>
    <scope>NUCLEOTIDE SEQUENCE [LARGE SCALE GENOMIC DNA]</scope>
    <source>
        <strain evidence="3 4">NP-1</strain>
    </source>
</reference>
<dbReference type="AlphaFoldDB" id="A0A7D5D9Y8"/>
<evidence type="ECO:0000313" key="4">
    <source>
        <dbReference type="Proteomes" id="UP000509568"/>
    </source>
</evidence>
<dbReference type="Gene3D" id="3.40.1000.10">
    <property type="entry name" value="Mog1/PsbP, alpha/beta/alpha sandwich"/>
    <property type="match status" value="1"/>
</dbReference>
<feature type="region of interest" description="Disordered" evidence="1">
    <location>
        <begin position="65"/>
        <end position="86"/>
    </location>
</feature>
<keyword evidence="4" id="KW-1185">Reference proteome</keyword>
<organism evidence="3 4">
    <name type="scientific">Pseudomonas eucalypticola</name>
    <dbReference type="NCBI Taxonomy" id="2599595"/>
    <lineage>
        <taxon>Bacteria</taxon>
        <taxon>Pseudomonadati</taxon>
        <taxon>Pseudomonadota</taxon>
        <taxon>Gammaproteobacteria</taxon>
        <taxon>Pseudomonadales</taxon>
        <taxon>Pseudomonadaceae</taxon>
        <taxon>Pseudomonas</taxon>
    </lineage>
</organism>
<dbReference type="KEGG" id="pez:HWQ56_22725"/>
<name>A0A7D5D9Y8_9PSED</name>
<dbReference type="RefSeq" id="WP_176571840.1">
    <property type="nucleotide sequence ID" value="NZ_CP056030.1"/>
</dbReference>
<sequence>MFRTFSHAALIAAALALATPASAQTHSHATKHPAAAKKPAVEGPKVALLGGKLSFTLPAGYSASSMDAGDDQKGTGGAKGTMYQSPKEKRVVLTSEGPTPNQAAVTDYDAAFLDAAVQGFVKEQSAGLPDFKKTGEREFTLKGLGVRELDSTATQGGGPTLQATFIAGSGNSMTIVQVISRADDQKGHAAVVKRIAAGQ</sequence>